<gene>
    <name evidence="2" type="ORF">LY89DRAFT_644340</name>
</gene>
<evidence type="ECO:0000256" key="1">
    <source>
        <dbReference type="SAM" id="Phobius"/>
    </source>
</evidence>
<dbReference type="EMBL" id="KQ947413">
    <property type="protein sequence ID" value="KUJ18280.1"/>
    <property type="molecule type" value="Genomic_DNA"/>
</dbReference>
<proteinExistence type="predicted"/>
<dbReference type="OrthoDB" id="5373426at2759"/>
<dbReference type="InParanoid" id="A0A194XDM2"/>
<keyword evidence="1" id="KW-0812">Transmembrane</keyword>
<sequence length="389" mass="43251">MGLANRVSTSWVNTKIERTLGSSRASVLRTVLLVGAGCLITYLLLLPLFYLFSTFTNFSSQTRFQSLIHEPGEDTIEHFAGSRDCGITQADIYDAPWPTSPNASPFCKNRATLLEALSGGGRHGFDEPYVGKGCTYRWFPTPEICMILERLNAIVFVGDDVSRSIYAAFNVLFREDLVLGSLQEWLMTEEDRMKCKCDNQFIDSQCQAFAIKSRDEVKKSESGDRKGTPYFCERVPHAYIPVDTVPTSAASQTLFKELMYSKPNPWQPSPMIFSFGHGSSFDVSTTTRALDEWTSLATAAERNIPMLFLGSPAFSLSKSTGTAPDKGNLAVWQYLDEMSPVAKEKHFDVLSLYNLTLQASTADGESFGEKVALVEAMMIINWLSKLETS</sequence>
<evidence type="ECO:0000313" key="2">
    <source>
        <dbReference type="EMBL" id="KUJ18280.1"/>
    </source>
</evidence>
<dbReference type="AlphaFoldDB" id="A0A194XDM2"/>
<dbReference type="KEGG" id="psco:LY89DRAFT_644340"/>
<keyword evidence="3" id="KW-1185">Reference proteome</keyword>
<name>A0A194XDM2_MOLSC</name>
<dbReference type="RefSeq" id="XP_018072635.1">
    <property type="nucleotide sequence ID" value="XM_018211832.1"/>
</dbReference>
<dbReference type="STRING" id="149040.A0A194XDM2"/>
<accession>A0A194XDM2</accession>
<organism evidence="2 3">
    <name type="scientific">Mollisia scopiformis</name>
    <name type="common">Conifer needle endophyte fungus</name>
    <name type="synonym">Phialocephala scopiformis</name>
    <dbReference type="NCBI Taxonomy" id="149040"/>
    <lineage>
        <taxon>Eukaryota</taxon>
        <taxon>Fungi</taxon>
        <taxon>Dikarya</taxon>
        <taxon>Ascomycota</taxon>
        <taxon>Pezizomycotina</taxon>
        <taxon>Leotiomycetes</taxon>
        <taxon>Helotiales</taxon>
        <taxon>Mollisiaceae</taxon>
        <taxon>Mollisia</taxon>
    </lineage>
</organism>
<protein>
    <submittedName>
        <fullName evidence="2">Uncharacterized protein</fullName>
    </submittedName>
</protein>
<dbReference type="Proteomes" id="UP000070700">
    <property type="component" value="Unassembled WGS sequence"/>
</dbReference>
<dbReference type="GeneID" id="28821558"/>
<keyword evidence="1" id="KW-1133">Transmembrane helix</keyword>
<keyword evidence="1" id="KW-0472">Membrane</keyword>
<evidence type="ECO:0000313" key="3">
    <source>
        <dbReference type="Proteomes" id="UP000070700"/>
    </source>
</evidence>
<reference evidence="2 3" key="1">
    <citation type="submission" date="2015-10" db="EMBL/GenBank/DDBJ databases">
        <title>Full genome of DAOMC 229536 Phialocephala scopiformis, a fungal endophyte of spruce producing the potent anti-insectan compound rugulosin.</title>
        <authorList>
            <consortium name="DOE Joint Genome Institute"/>
            <person name="Walker A.K."/>
            <person name="Frasz S.L."/>
            <person name="Seifert K.A."/>
            <person name="Miller J.D."/>
            <person name="Mondo S.J."/>
            <person name="Labutti K."/>
            <person name="Lipzen A."/>
            <person name="Dockter R."/>
            <person name="Kennedy M."/>
            <person name="Grigoriev I.V."/>
            <person name="Spatafora J.W."/>
        </authorList>
    </citation>
    <scope>NUCLEOTIDE SEQUENCE [LARGE SCALE GENOMIC DNA]</scope>
    <source>
        <strain evidence="2 3">CBS 120377</strain>
    </source>
</reference>
<feature type="transmembrane region" description="Helical" evidence="1">
    <location>
        <begin position="31"/>
        <end position="52"/>
    </location>
</feature>